<keyword evidence="3" id="KW-1185">Reference proteome</keyword>
<reference evidence="2 3" key="1">
    <citation type="submission" date="2017-10" db="EMBL/GenBank/DDBJ databases">
        <title>Paenichitinophaga pekingensis gen. nov., sp. nov., isolated from activated sludge.</title>
        <authorList>
            <person name="Jin D."/>
            <person name="Kong X."/>
            <person name="Deng Y."/>
            <person name="Bai Z."/>
        </authorList>
    </citation>
    <scope>NUCLEOTIDE SEQUENCE [LARGE SCALE GENOMIC DNA]</scope>
    <source>
        <strain evidence="2 3">13</strain>
    </source>
</reference>
<evidence type="ECO:0000313" key="2">
    <source>
        <dbReference type="EMBL" id="ATL47536.1"/>
    </source>
</evidence>
<protein>
    <submittedName>
        <fullName evidence="2">Uncharacterized protein</fullName>
    </submittedName>
</protein>
<keyword evidence="1" id="KW-1133">Transmembrane helix</keyword>
<dbReference type="KEGG" id="cbae:COR50_10350"/>
<gene>
    <name evidence="2" type="ORF">COR50_10350</name>
</gene>
<proteinExistence type="predicted"/>
<name>A0A291QUB8_9BACT</name>
<dbReference type="AlphaFoldDB" id="A0A291QUB8"/>
<organism evidence="2 3">
    <name type="scientific">Chitinophaga caeni</name>
    <dbReference type="NCBI Taxonomy" id="2029983"/>
    <lineage>
        <taxon>Bacteria</taxon>
        <taxon>Pseudomonadati</taxon>
        <taxon>Bacteroidota</taxon>
        <taxon>Chitinophagia</taxon>
        <taxon>Chitinophagales</taxon>
        <taxon>Chitinophagaceae</taxon>
        <taxon>Chitinophaga</taxon>
    </lineage>
</organism>
<keyword evidence="1" id="KW-0812">Transmembrane</keyword>
<evidence type="ECO:0000313" key="3">
    <source>
        <dbReference type="Proteomes" id="UP000220133"/>
    </source>
</evidence>
<accession>A0A291QUB8</accession>
<dbReference type="EMBL" id="CP023777">
    <property type="protein sequence ID" value="ATL47536.1"/>
    <property type="molecule type" value="Genomic_DNA"/>
</dbReference>
<evidence type="ECO:0000256" key="1">
    <source>
        <dbReference type="SAM" id="Phobius"/>
    </source>
</evidence>
<dbReference type="Proteomes" id="UP000220133">
    <property type="component" value="Chromosome"/>
</dbReference>
<sequence>MSMKIELANYGCEELSFDEQQQVDGGALFSNLRTTLIDLINNGQILVASVPVVGMTLFGLTAPTLASIKNLL</sequence>
<feature type="transmembrane region" description="Helical" evidence="1">
    <location>
        <begin position="45"/>
        <end position="66"/>
    </location>
</feature>
<keyword evidence="1" id="KW-0472">Membrane</keyword>